<evidence type="ECO:0000313" key="3">
    <source>
        <dbReference type="Proteomes" id="UP000076552"/>
    </source>
</evidence>
<comment type="caution">
    <text evidence="2">The sequence shown here is derived from an EMBL/GenBank/DDBJ whole genome shotgun (WGS) entry which is preliminary data.</text>
</comment>
<feature type="region of interest" description="Disordered" evidence="1">
    <location>
        <begin position="195"/>
        <end position="274"/>
    </location>
</feature>
<proteinExistence type="predicted"/>
<sequence length="274" mass="30411">MCKAAENQPGLQHLLGTICPKYVTAEEARLICEQFRCSFKINQQVLWSGMNREKAQKWADSHQYQTLTTAMGPLRYLEKSKGRKRRSKFMKGASAIFSWFISQGDWVVILLPLPPDQFHPSGSTSLQDFEIPIVKGLLRDGSVKKIDVFHPEAKTKEARNSSHQLWPCDETKSWVDRFGGGRRDRAWRAVKTGIGTPKNDWASAQSTVAATTKAKPVKKKKKQNEKAANTIPLDRSGPEITAAPTSSNQGSGIAKTSAAKSNQKSPKKSNNQTA</sequence>
<name>A0A161VKI9_9PEZI</name>
<gene>
    <name evidence="2" type="ORF">CT0861_11727</name>
</gene>
<accession>A0A161VKI9</accession>
<dbReference type="EMBL" id="LFIV01000070">
    <property type="protein sequence ID" value="KZL71545.1"/>
    <property type="molecule type" value="Genomic_DNA"/>
</dbReference>
<keyword evidence="3" id="KW-1185">Reference proteome</keyword>
<dbReference type="Proteomes" id="UP000076552">
    <property type="component" value="Unassembled WGS sequence"/>
</dbReference>
<feature type="compositionally biased region" description="Low complexity" evidence="1">
    <location>
        <begin position="257"/>
        <end position="274"/>
    </location>
</feature>
<dbReference type="STRING" id="708197.A0A161VKI9"/>
<organism evidence="2 3">
    <name type="scientific">Colletotrichum tofieldiae</name>
    <dbReference type="NCBI Taxonomy" id="708197"/>
    <lineage>
        <taxon>Eukaryota</taxon>
        <taxon>Fungi</taxon>
        <taxon>Dikarya</taxon>
        <taxon>Ascomycota</taxon>
        <taxon>Pezizomycotina</taxon>
        <taxon>Sordariomycetes</taxon>
        <taxon>Hypocreomycetidae</taxon>
        <taxon>Glomerellales</taxon>
        <taxon>Glomerellaceae</taxon>
        <taxon>Colletotrichum</taxon>
        <taxon>Colletotrichum spaethianum species complex</taxon>
    </lineage>
</organism>
<protein>
    <submittedName>
        <fullName evidence="2">Uncharacterized protein</fullName>
    </submittedName>
</protein>
<dbReference type="AlphaFoldDB" id="A0A161VKI9"/>
<evidence type="ECO:0000313" key="2">
    <source>
        <dbReference type="EMBL" id="KZL71545.1"/>
    </source>
</evidence>
<reference evidence="2 3" key="1">
    <citation type="submission" date="2015-06" db="EMBL/GenBank/DDBJ databases">
        <title>Survival trade-offs in plant roots during colonization by closely related pathogenic and mutualistic fungi.</title>
        <authorList>
            <person name="Hacquard S."/>
            <person name="Kracher B."/>
            <person name="Hiruma K."/>
            <person name="Weinman A."/>
            <person name="Muench P."/>
            <person name="Garrido Oter R."/>
            <person name="Ver Loren van Themaat E."/>
            <person name="Dallerey J.-F."/>
            <person name="Damm U."/>
            <person name="Henrissat B."/>
            <person name="Lespinet O."/>
            <person name="Thon M."/>
            <person name="Kemen E."/>
            <person name="McHardy A.C."/>
            <person name="Schulze-Lefert P."/>
            <person name="O'Connell R.J."/>
        </authorList>
    </citation>
    <scope>NUCLEOTIDE SEQUENCE [LARGE SCALE GENOMIC DNA]</scope>
    <source>
        <strain evidence="2 3">0861</strain>
    </source>
</reference>
<evidence type="ECO:0000256" key="1">
    <source>
        <dbReference type="SAM" id="MobiDB-lite"/>
    </source>
</evidence>